<keyword evidence="2" id="KW-0732">Signal</keyword>
<feature type="signal peptide" evidence="2">
    <location>
        <begin position="1"/>
        <end position="37"/>
    </location>
</feature>
<evidence type="ECO:0000256" key="1">
    <source>
        <dbReference type="SAM" id="MobiDB-lite"/>
    </source>
</evidence>
<dbReference type="InterPro" id="IPR021655">
    <property type="entry name" value="Put_metal-bd"/>
</dbReference>
<accession>A0A0F6SDX0</accession>
<dbReference type="InterPro" id="IPR000408">
    <property type="entry name" value="Reg_chr_condens"/>
</dbReference>
<dbReference type="KEGG" id="samy:DB32_001328"/>
<name>A0A0F6SDX0_9BACT</name>
<dbReference type="Pfam" id="PF13540">
    <property type="entry name" value="RCC1_2"/>
    <property type="match status" value="2"/>
</dbReference>
<evidence type="ECO:0008006" key="5">
    <source>
        <dbReference type="Google" id="ProtNLM"/>
    </source>
</evidence>
<keyword evidence="4" id="KW-1185">Reference proteome</keyword>
<reference evidence="3 4" key="1">
    <citation type="submission" date="2015-03" db="EMBL/GenBank/DDBJ databases">
        <title>Genome assembly of Sandaracinus amylolyticus DSM 53668.</title>
        <authorList>
            <person name="Sharma G."/>
            <person name="Subramanian S."/>
        </authorList>
    </citation>
    <scope>NUCLEOTIDE SEQUENCE [LARGE SCALE GENOMIC DNA]</scope>
    <source>
        <strain evidence="3 4">DSM 53668</strain>
    </source>
</reference>
<evidence type="ECO:0000313" key="4">
    <source>
        <dbReference type="Proteomes" id="UP000034883"/>
    </source>
</evidence>
<dbReference type="InterPro" id="IPR009091">
    <property type="entry name" value="RCC1/BLIP-II"/>
</dbReference>
<dbReference type="STRING" id="927083.DB32_001328"/>
<dbReference type="Pfam" id="PF11617">
    <property type="entry name" value="Cu-binding_MopE"/>
    <property type="match status" value="2"/>
</dbReference>
<dbReference type="Gene3D" id="2.130.10.30">
    <property type="entry name" value="Regulator of chromosome condensation 1/beta-lactamase-inhibitor protein II"/>
    <property type="match status" value="2"/>
</dbReference>
<sequence>MTAPGATGTFARVRTSLLVSAPLVLVLLIACGEPAPAAPDGGSTPDGGQGDATTTPTACDGDESCDDDAWCNGVERCAPGAPGADARGCVAGDPPCAADGCDESAERCDACDADGDGSEAMGCGGDDCDDDDRDRFPGSVEVCDAEAHDEDCRQDTFGELDRDRDGYFAATCCNVSGEGVRTCGDDCADDDPEVHPTEAEMCNRRDDDCDGAVDERACEVPVAVSSDAGHACAVSALGTVWCWGRNQYGQLGDGTQTDRSAAVSVAGLTDAVEIDLDGVGYTCARTTSGDVYCWGGDDTCGFTEPVEVMTGTNVVDIDVFYSELCAVRADGSTACVSLDYDCVTSPTTRCGTPPRDAVQVAVGADFCCWRLRSGAVQCAGGNTWGQLGDGSTTRRDAATPVVGLTDAIDLDAGAVSACAVRTGGTVVCWGDNEYDQLGRGAGAPAMSTSPAPVTGIASGATQVSVRSQDACALVGGAVRCWGRDLGGTPEVIVDADATQMSAGTGESCAVIDDGVYCWGAGGTPRRVSGIP</sequence>
<dbReference type="InterPro" id="IPR051553">
    <property type="entry name" value="Ran_GTPase-activating"/>
</dbReference>
<protein>
    <recommendedName>
        <fullName evidence="5">BNR repeat domain protein</fullName>
    </recommendedName>
</protein>
<gene>
    <name evidence="3" type="ORF">DB32_001328</name>
</gene>
<feature type="region of interest" description="Disordered" evidence="1">
    <location>
        <begin position="38"/>
        <end position="59"/>
    </location>
</feature>
<evidence type="ECO:0000256" key="2">
    <source>
        <dbReference type="SAM" id="SignalP"/>
    </source>
</evidence>
<dbReference type="PANTHER" id="PTHR45982">
    <property type="entry name" value="REGULATOR OF CHROMOSOME CONDENSATION"/>
    <property type="match status" value="1"/>
</dbReference>
<dbReference type="PROSITE" id="PS50012">
    <property type="entry name" value="RCC1_3"/>
    <property type="match status" value="2"/>
</dbReference>
<dbReference type="Proteomes" id="UP000034883">
    <property type="component" value="Chromosome"/>
</dbReference>
<proteinExistence type="predicted"/>
<feature type="chain" id="PRO_5002509494" description="BNR repeat domain protein" evidence="2">
    <location>
        <begin position="38"/>
        <end position="531"/>
    </location>
</feature>
<dbReference type="SUPFAM" id="SSF50985">
    <property type="entry name" value="RCC1/BLIP-II"/>
    <property type="match status" value="1"/>
</dbReference>
<dbReference type="AlphaFoldDB" id="A0A0F6SDX0"/>
<organism evidence="3 4">
    <name type="scientific">Sandaracinus amylolyticus</name>
    <dbReference type="NCBI Taxonomy" id="927083"/>
    <lineage>
        <taxon>Bacteria</taxon>
        <taxon>Pseudomonadati</taxon>
        <taxon>Myxococcota</taxon>
        <taxon>Polyangia</taxon>
        <taxon>Polyangiales</taxon>
        <taxon>Sandaracinaceae</taxon>
        <taxon>Sandaracinus</taxon>
    </lineage>
</organism>
<dbReference type="EMBL" id="CP011125">
    <property type="protein sequence ID" value="AKF04179.1"/>
    <property type="molecule type" value="Genomic_DNA"/>
</dbReference>
<dbReference type="GO" id="GO:0005737">
    <property type="term" value="C:cytoplasm"/>
    <property type="evidence" value="ECO:0007669"/>
    <property type="project" value="TreeGrafter"/>
</dbReference>
<dbReference type="GO" id="GO:0005085">
    <property type="term" value="F:guanyl-nucleotide exchange factor activity"/>
    <property type="evidence" value="ECO:0007669"/>
    <property type="project" value="TreeGrafter"/>
</dbReference>
<evidence type="ECO:0000313" key="3">
    <source>
        <dbReference type="EMBL" id="AKF04179.1"/>
    </source>
</evidence>
<dbReference type="PANTHER" id="PTHR45982:SF1">
    <property type="entry name" value="REGULATOR OF CHROMOSOME CONDENSATION"/>
    <property type="match status" value="1"/>
</dbReference>